<comment type="caution">
    <text evidence="2">The sequence shown here is derived from an EMBL/GenBank/DDBJ whole genome shotgun (WGS) entry which is preliminary data.</text>
</comment>
<keyword evidence="3" id="KW-1185">Reference proteome</keyword>
<dbReference type="SUPFAM" id="SSF52540">
    <property type="entry name" value="P-loop containing nucleoside triphosphate hydrolases"/>
    <property type="match status" value="1"/>
</dbReference>
<organism evidence="2 3">
    <name type="scientific">Paenibacillus eucommiae</name>
    <dbReference type="NCBI Taxonomy" id="1355755"/>
    <lineage>
        <taxon>Bacteria</taxon>
        <taxon>Bacillati</taxon>
        <taxon>Bacillota</taxon>
        <taxon>Bacilli</taxon>
        <taxon>Bacillales</taxon>
        <taxon>Paenibacillaceae</taxon>
        <taxon>Paenibacillus</taxon>
    </lineage>
</organism>
<dbReference type="InterPro" id="IPR052934">
    <property type="entry name" value="Methyl-DNA_Rec/Restrict_Enz"/>
</dbReference>
<reference evidence="2 3" key="1">
    <citation type="submission" date="2021-03" db="EMBL/GenBank/DDBJ databases">
        <title>Genomic Encyclopedia of Type Strains, Phase IV (KMG-IV): sequencing the most valuable type-strain genomes for metagenomic binning, comparative biology and taxonomic classification.</title>
        <authorList>
            <person name="Goeker M."/>
        </authorList>
    </citation>
    <scope>NUCLEOTIDE SEQUENCE [LARGE SCALE GENOMIC DNA]</scope>
    <source>
        <strain evidence="2 3">DSM 26048</strain>
    </source>
</reference>
<proteinExistence type="predicted"/>
<evidence type="ECO:0000259" key="1">
    <source>
        <dbReference type="SMART" id="SM00382"/>
    </source>
</evidence>
<dbReference type="SMART" id="SM00382">
    <property type="entry name" value="AAA"/>
    <property type="match status" value="1"/>
</dbReference>
<dbReference type="RefSeq" id="WP_209977685.1">
    <property type="nucleotide sequence ID" value="NZ_JAGGLB010000039.1"/>
</dbReference>
<name>A0ABS4J7M5_9BACL</name>
<dbReference type="InterPro" id="IPR027417">
    <property type="entry name" value="P-loop_NTPase"/>
</dbReference>
<dbReference type="PANTHER" id="PTHR37291">
    <property type="entry name" value="5-METHYLCYTOSINE-SPECIFIC RESTRICTION ENZYME B"/>
    <property type="match status" value="1"/>
</dbReference>
<feature type="domain" description="AAA+ ATPase" evidence="1">
    <location>
        <begin position="465"/>
        <end position="628"/>
    </location>
</feature>
<dbReference type="EMBL" id="JAGGLB010000039">
    <property type="protein sequence ID" value="MBP1995823.1"/>
    <property type="molecule type" value="Genomic_DNA"/>
</dbReference>
<evidence type="ECO:0000313" key="2">
    <source>
        <dbReference type="EMBL" id="MBP1995823.1"/>
    </source>
</evidence>
<dbReference type="Gene3D" id="3.40.50.300">
    <property type="entry name" value="P-loop containing nucleotide triphosphate hydrolases"/>
    <property type="match status" value="1"/>
</dbReference>
<sequence length="757" mass="87856">MSEKSRGVTIMINLNEYQTIFNHDITYERCRRVLDQIEVALKPIVQQFMDSFNDPSLYLQTYGVTLTTTYHDALNPNYAEQRKESNIGRKYFIRIMKKVGDSEVNALTLEFNGMEKQILLSVETNFYPIWEAVRLNRINGFVNKLNADVDVLVSSQSKVSTIRELVQRQELEDFIKSCIKPRKRPWMYFAKRFPLEGEWSNEKLFDELKEAWDYLEPVRNYLEEEEGISVQAAHILTLLQTEDAKQGITLFQRSYQLQYGSLEKVKAGVCRQQFSLKDQEQLIVKGYVVYYQFHEKQSPYQVLAIQLDGHNHIYTNVRYLLGTEKKAWWIRKLFATQSLNNAEVLETGMNLLKQHGLQIKESEYLAGTYDNASETFTEEADIVKKRLITAALLFAHASEKLHLPTVDDMELIKDEGDEQSGELEEEEYTASFQLTSILELIANSSFTFAKEIIRDLHLNLTSLDDKHFVILSGISGTGKTQLARLYANAVYGLEYEADNPYMSVIPVRPDWTDSSSLFGYYSSFENRYVIPEFLRMVQKAHQEREKPHFVVFDEMNLARVEYYLSDYLSGVESRKEILLHNRVDLIDIPKTVTIPPNLYVIGTVNVDETTHSISDKVLDRAFLMTLSEVDFDTFWNKSAEGVRFKLQMEFDFLKQVHDILKPYYLHFGYRSMNEMLQKLSHNKDLEANIQMDDTEALEKVIIEKVLPKVRGDDSISEMLAKLHPVFEAKFGSNSAAVGIVERMKKEIARYGAAQFWR</sequence>
<dbReference type="PANTHER" id="PTHR37291:SF1">
    <property type="entry name" value="TYPE IV METHYL-DIRECTED RESTRICTION ENZYME ECOKMCRB SUBUNIT"/>
    <property type="match status" value="1"/>
</dbReference>
<gene>
    <name evidence="2" type="ORF">J2Z66_007465</name>
</gene>
<accession>A0ABS4J7M5</accession>
<dbReference type="Proteomes" id="UP001519287">
    <property type="component" value="Unassembled WGS sequence"/>
</dbReference>
<evidence type="ECO:0000313" key="3">
    <source>
        <dbReference type="Proteomes" id="UP001519287"/>
    </source>
</evidence>
<dbReference type="InterPro" id="IPR003593">
    <property type="entry name" value="AAA+_ATPase"/>
</dbReference>
<protein>
    <submittedName>
        <fullName evidence="2">MoxR-like ATPase</fullName>
    </submittedName>
</protein>